<feature type="transmembrane region" description="Helical" evidence="7">
    <location>
        <begin position="184"/>
        <end position="205"/>
    </location>
</feature>
<evidence type="ECO:0000256" key="3">
    <source>
        <dbReference type="ARBA" id="ARBA00022475"/>
    </source>
</evidence>
<dbReference type="GO" id="GO:0009267">
    <property type="term" value="P:cellular response to starvation"/>
    <property type="evidence" value="ECO:0007669"/>
    <property type="project" value="InterPro"/>
</dbReference>
<feature type="transmembrane region" description="Helical" evidence="7">
    <location>
        <begin position="357"/>
        <end position="374"/>
    </location>
</feature>
<keyword evidence="5 7" id="KW-1133">Transmembrane helix</keyword>
<dbReference type="PANTHER" id="PTHR30252">
    <property type="entry name" value="INNER MEMBRANE PEPTIDE TRANSPORTER"/>
    <property type="match status" value="1"/>
</dbReference>
<feature type="transmembrane region" description="Helical" evidence="7">
    <location>
        <begin position="386"/>
        <end position="407"/>
    </location>
</feature>
<feature type="domain" description="CstA N-terminal" evidence="8">
    <location>
        <begin position="293"/>
        <end position="426"/>
    </location>
</feature>
<dbReference type="RefSeq" id="WP_060673293.1">
    <property type="nucleotide sequence ID" value="NZ_LIXZ01000012.1"/>
</dbReference>
<keyword evidence="6 7" id="KW-0472">Membrane</keyword>
<proteinExistence type="inferred from homology"/>
<evidence type="ECO:0000259" key="8">
    <source>
        <dbReference type="Pfam" id="PF02554"/>
    </source>
</evidence>
<dbReference type="InterPro" id="IPR003706">
    <property type="entry name" value="CstA_N"/>
</dbReference>
<organism evidence="9 10">
    <name type="scientific">Rossellomorea vietnamensis</name>
    <dbReference type="NCBI Taxonomy" id="218284"/>
    <lineage>
        <taxon>Bacteria</taxon>
        <taxon>Bacillati</taxon>
        <taxon>Bacillota</taxon>
        <taxon>Bacilli</taxon>
        <taxon>Bacillales</taxon>
        <taxon>Bacillaceae</taxon>
        <taxon>Rossellomorea</taxon>
    </lineage>
</organism>
<feature type="transmembrane region" description="Helical" evidence="7">
    <location>
        <begin position="262"/>
        <end position="285"/>
    </location>
</feature>
<reference evidence="9 10" key="1">
    <citation type="submission" date="2015-08" db="EMBL/GenBank/DDBJ databases">
        <title>Draft Genome Sequence of Bacillus vietnamensis UCD-SED5.</title>
        <authorList>
            <person name="Lee R.D."/>
            <person name="Jospin G."/>
            <person name="Lang J.M."/>
            <person name="Coil D.A."/>
            <person name="Eisen J.A."/>
        </authorList>
    </citation>
    <scope>NUCLEOTIDE SEQUENCE [LARGE SCALE GENOMIC DNA]</scope>
    <source>
        <strain evidence="9 10">UCD-SED5</strain>
    </source>
</reference>
<dbReference type="Pfam" id="PF02554">
    <property type="entry name" value="CstA"/>
    <property type="match status" value="2"/>
</dbReference>
<evidence type="ECO:0000313" key="9">
    <source>
        <dbReference type="EMBL" id="KPL58816.1"/>
    </source>
</evidence>
<dbReference type="OrthoDB" id="9761224at2"/>
<feature type="transmembrane region" description="Helical" evidence="7">
    <location>
        <begin position="156"/>
        <end position="177"/>
    </location>
</feature>
<dbReference type="Proteomes" id="UP000050398">
    <property type="component" value="Unassembled WGS sequence"/>
</dbReference>
<name>A0A0P6WEK4_9BACI</name>
<evidence type="ECO:0000256" key="5">
    <source>
        <dbReference type="ARBA" id="ARBA00022989"/>
    </source>
</evidence>
<comment type="subcellular location">
    <subcellularLocation>
        <location evidence="1">Cell membrane</location>
        <topology evidence="1">Multi-pass membrane protein</topology>
    </subcellularLocation>
</comment>
<sequence>MLTFLASICILVVGYFFYSKVVEKIFGVDDSTITPAYANKDGLDYMPMSWWKASLVQLLNIAGLGPIFGAILGALYGPVAFLWIVIGTLFAGAVHDYFSGMLSLRHNGAQFPTIVGKYLGKPVQSVMNILSIVLMILVAAAFTSGPAQLMAEVTPLNFMTSLVIIFTYFLIATVLPINKIIGRIYPIFGAILIFMAVAIGIGLFFFEHPVPNLTFENMHPGELPLWPLLMVTVSCGAISGFHSTQSPILARTLKRESEGRKVFYGAMVAEGIIALIWAAAGMAFFNGTEGLQEALASGGPAGVVNEISKTTLGTLGGILAVLGVIILPVTTGDTALRSSRMMLADLLRDFRKKEMKGKWLPGLLVIPVAVPTFLLTQIDYTFLWRYVGWSNQVVATVMLWTASIYLLQKAKFHWICSLPALFMTAVVSSYIFYAPEGFGLSYSVSMVLGAIIWLAVLAWFIGQVVKYRPERQQSVKMNSVNSYR</sequence>
<evidence type="ECO:0000256" key="4">
    <source>
        <dbReference type="ARBA" id="ARBA00022692"/>
    </source>
</evidence>
<dbReference type="PANTHER" id="PTHR30252:SF4">
    <property type="entry name" value="CARBON STARVATION"/>
    <property type="match status" value="1"/>
</dbReference>
<feature type="transmembrane region" description="Helical" evidence="7">
    <location>
        <begin position="315"/>
        <end position="336"/>
    </location>
</feature>
<comment type="similarity">
    <text evidence="2">Belongs to the peptide transporter carbon starvation (CstA) (TC 2.A.114) family.</text>
</comment>
<feature type="domain" description="CstA N-terminal" evidence="8">
    <location>
        <begin position="3"/>
        <end position="163"/>
    </location>
</feature>
<evidence type="ECO:0000256" key="2">
    <source>
        <dbReference type="ARBA" id="ARBA00007755"/>
    </source>
</evidence>
<keyword evidence="4 7" id="KW-0812">Transmembrane</keyword>
<dbReference type="PATRIC" id="fig|218284.4.peg.1172"/>
<dbReference type="eggNOG" id="COG1966">
    <property type="taxonomic scope" value="Bacteria"/>
</dbReference>
<dbReference type="AlphaFoldDB" id="A0A0P6WEK4"/>
<comment type="caution">
    <text evidence="9">The sequence shown here is derived from an EMBL/GenBank/DDBJ whole genome shotgun (WGS) entry which is preliminary data.</text>
</comment>
<dbReference type="GO" id="GO:0005886">
    <property type="term" value="C:plasma membrane"/>
    <property type="evidence" value="ECO:0007669"/>
    <property type="project" value="UniProtKB-SubCell"/>
</dbReference>
<dbReference type="InterPro" id="IPR051605">
    <property type="entry name" value="CstA"/>
</dbReference>
<feature type="transmembrane region" description="Helical" evidence="7">
    <location>
        <begin position="225"/>
        <end position="241"/>
    </location>
</feature>
<accession>A0A0P6WEK4</accession>
<feature type="transmembrane region" description="Helical" evidence="7">
    <location>
        <begin position="55"/>
        <end position="75"/>
    </location>
</feature>
<gene>
    <name evidence="9" type="ORF">AM506_14950</name>
</gene>
<evidence type="ECO:0000256" key="6">
    <source>
        <dbReference type="ARBA" id="ARBA00023136"/>
    </source>
</evidence>
<feature type="transmembrane region" description="Helical" evidence="7">
    <location>
        <begin position="81"/>
        <end position="104"/>
    </location>
</feature>
<feature type="transmembrane region" description="Helical" evidence="7">
    <location>
        <begin position="439"/>
        <end position="461"/>
    </location>
</feature>
<dbReference type="EMBL" id="LIXZ01000012">
    <property type="protein sequence ID" value="KPL58816.1"/>
    <property type="molecule type" value="Genomic_DNA"/>
</dbReference>
<feature type="transmembrane region" description="Helical" evidence="7">
    <location>
        <begin position="414"/>
        <end position="433"/>
    </location>
</feature>
<evidence type="ECO:0000313" key="10">
    <source>
        <dbReference type="Proteomes" id="UP000050398"/>
    </source>
</evidence>
<protein>
    <submittedName>
        <fullName evidence="9">Carbon starvation protein CstA</fullName>
    </submittedName>
</protein>
<feature type="transmembrane region" description="Helical" evidence="7">
    <location>
        <begin position="125"/>
        <end position="144"/>
    </location>
</feature>
<keyword evidence="3" id="KW-1003">Cell membrane</keyword>
<evidence type="ECO:0000256" key="1">
    <source>
        <dbReference type="ARBA" id="ARBA00004651"/>
    </source>
</evidence>
<evidence type="ECO:0000256" key="7">
    <source>
        <dbReference type="SAM" id="Phobius"/>
    </source>
</evidence>